<evidence type="ECO:0000259" key="2">
    <source>
        <dbReference type="Pfam" id="PF14302"/>
    </source>
</evidence>
<dbReference type="AlphaFoldDB" id="A0A1T0CW80"/>
<reference evidence="3 4" key="1">
    <citation type="submission" date="2017-02" db="EMBL/GenBank/DDBJ databases">
        <title>Draft genome sequence of Moraxella porci CCUG 54912T type strain.</title>
        <authorList>
            <person name="Salva-Serra F."/>
            <person name="Engstrom-Jakobsson H."/>
            <person name="Thorell K."/>
            <person name="Jaen-Luchoro D."/>
            <person name="Gonzales-Siles L."/>
            <person name="Karlsson R."/>
            <person name="Yazdan S."/>
            <person name="Boulund F."/>
            <person name="Johnning A."/>
            <person name="Engstrand L."/>
            <person name="Kristiansson E."/>
            <person name="Moore E."/>
        </authorList>
    </citation>
    <scope>NUCLEOTIDE SEQUENCE [LARGE SCALE GENOMIC DNA]</scope>
    <source>
        <strain evidence="3 4">CCUG 54912</strain>
    </source>
</reference>
<name>A0A1T0CW80_9GAMM</name>
<dbReference type="Pfam" id="PF14302">
    <property type="entry name" value="DUF4377"/>
    <property type="match status" value="1"/>
</dbReference>
<accession>A0A1T0CW80</accession>
<keyword evidence="1" id="KW-0732">Signal</keyword>
<feature type="signal peptide" evidence="1">
    <location>
        <begin position="1"/>
        <end position="18"/>
    </location>
</feature>
<gene>
    <name evidence="3" type="ORF">B0681_01745</name>
</gene>
<dbReference type="PROSITE" id="PS51257">
    <property type="entry name" value="PROKAR_LIPOPROTEIN"/>
    <property type="match status" value="1"/>
</dbReference>
<dbReference type="InterPro" id="IPR025485">
    <property type="entry name" value="DUF4377"/>
</dbReference>
<comment type="caution">
    <text evidence="3">The sequence shown here is derived from an EMBL/GenBank/DDBJ whole genome shotgun (WGS) entry which is preliminary data.</text>
</comment>
<keyword evidence="4" id="KW-1185">Reference proteome</keyword>
<evidence type="ECO:0000313" key="3">
    <source>
        <dbReference type="EMBL" id="OOS26620.1"/>
    </source>
</evidence>
<organism evidence="3 4">
    <name type="scientific">Moraxella porci DSM 25326</name>
    <dbReference type="NCBI Taxonomy" id="573983"/>
    <lineage>
        <taxon>Bacteria</taxon>
        <taxon>Pseudomonadati</taxon>
        <taxon>Pseudomonadota</taxon>
        <taxon>Gammaproteobacteria</taxon>
        <taxon>Moraxellales</taxon>
        <taxon>Moraxellaceae</taxon>
        <taxon>Moraxella</taxon>
    </lineage>
</organism>
<protein>
    <recommendedName>
        <fullName evidence="2">DUF4377 domain-containing protein</fullName>
    </recommendedName>
</protein>
<dbReference type="EMBL" id="MUYV01000001">
    <property type="protein sequence ID" value="OOS26620.1"/>
    <property type="molecule type" value="Genomic_DNA"/>
</dbReference>
<dbReference type="Proteomes" id="UP000190683">
    <property type="component" value="Unassembled WGS sequence"/>
</dbReference>
<evidence type="ECO:0000256" key="1">
    <source>
        <dbReference type="SAM" id="SignalP"/>
    </source>
</evidence>
<proteinExistence type="predicted"/>
<feature type="chain" id="PRO_5012707255" description="DUF4377 domain-containing protein" evidence="1">
    <location>
        <begin position="19"/>
        <end position="123"/>
    </location>
</feature>
<evidence type="ECO:0000313" key="4">
    <source>
        <dbReference type="Proteomes" id="UP000190683"/>
    </source>
</evidence>
<dbReference type="RefSeq" id="WP_078317013.1">
    <property type="nucleotide sequence ID" value="NZ_MUYV01000001.1"/>
</dbReference>
<sequence>MTKKYVLSALLTPIFLMACQSTPPKPAPYIAPVLTTKNSQVLEVLPTRMPCDSATPMQCLLVKPVNGADSEIFGIGFGDIKGFEPRTGVHYKIRASQEFDQATNEPTGKWQLQEVLFQGLPNL</sequence>
<dbReference type="STRING" id="573983.B0681_01745"/>
<feature type="domain" description="DUF4377" evidence="2">
    <location>
        <begin position="44"/>
        <end position="116"/>
    </location>
</feature>